<dbReference type="AlphaFoldDB" id="A0A7M5X6A7"/>
<dbReference type="Gene3D" id="1.25.10.10">
    <property type="entry name" value="Leucine-rich Repeat Variant"/>
    <property type="match status" value="1"/>
</dbReference>
<evidence type="ECO:0008006" key="3">
    <source>
        <dbReference type="Google" id="ProtNLM"/>
    </source>
</evidence>
<dbReference type="SUPFAM" id="SSF48371">
    <property type="entry name" value="ARM repeat"/>
    <property type="match status" value="1"/>
</dbReference>
<dbReference type="OrthoDB" id="201709at2759"/>
<sequence length="175" mass="20158">MFSSEKYIKDQREKSGRRNRFDYLQSLVTEFQDTDNEESKLQILANLGNFAYDPINFNHLRELNVVDLFIDMLSENNEKFVEFGMAGLCNLCVESTNRDHIIKNEGVDAIMQCFSSTNEEIVLNAMTTLIYLVTPATRKDIITEEIVDCMKQLKTSTNPRLKNLATIFLQDNCHG</sequence>
<dbReference type="Proteomes" id="UP000594262">
    <property type="component" value="Unplaced"/>
</dbReference>
<protein>
    <recommendedName>
        <fullName evidence="3">Armadillo repeat containing protein</fullName>
    </recommendedName>
</protein>
<proteinExistence type="predicted"/>
<accession>A0A7M5X6A7</accession>
<dbReference type="GeneID" id="136816829"/>
<reference evidence="1" key="1">
    <citation type="submission" date="2021-01" db="UniProtKB">
        <authorList>
            <consortium name="EnsemblMetazoa"/>
        </authorList>
    </citation>
    <scope>IDENTIFICATION</scope>
</reference>
<dbReference type="InterPro" id="IPR016024">
    <property type="entry name" value="ARM-type_fold"/>
</dbReference>
<dbReference type="EnsemblMetazoa" id="CLYHEMT018177.1">
    <property type="protein sequence ID" value="CLYHEMP018177.1"/>
    <property type="gene ID" value="CLYHEMG018177"/>
</dbReference>
<dbReference type="PANTHER" id="PTHR46263">
    <property type="entry name" value="ARMADILLO REPEAT-CONTAINING PROTEIN 7"/>
    <property type="match status" value="1"/>
</dbReference>
<evidence type="ECO:0000313" key="1">
    <source>
        <dbReference type="EnsemblMetazoa" id="CLYHEMP018177.1"/>
    </source>
</evidence>
<keyword evidence="2" id="KW-1185">Reference proteome</keyword>
<dbReference type="RefSeq" id="XP_066929257.1">
    <property type="nucleotide sequence ID" value="XM_067073156.1"/>
</dbReference>
<dbReference type="InterPro" id="IPR042462">
    <property type="entry name" value="ARMC7"/>
</dbReference>
<organism evidence="1 2">
    <name type="scientific">Clytia hemisphaerica</name>
    <dbReference type="NCBI Taxonomy" id="252671"/>
    <lineage>
        <taxon>Eukaryota</taxon>
        <taxon>Metazoa</taxon>
        <taxon>Cnidaria</taxon>
        <taxon>Hydrozoa</taxon>
        <taxon>Hydroidolina</taxon>
        <taxon>Leptothecata</taxon>
        <taxon>Obeliida</taxon>
        <taxon>Clytiidae</taxon>
        <taxon>Clytia</taxon>
    </lineage>
</organism>
<evidence type="ECO:0000313" key="2">
    <source>
        <dbReference type="Proteomes" id="UP000594262"/>
    </source>
</evidence>
<dbReference type="PANTHER" id="PTHR46263:SF1">
    <property type="entry name" value="ARMADILLO REPEAT-CONTAINING PROTEIN 7"/>
    <property type="match status" value="1"/>
</dbReference>
<dbReference type="InterPro" id="IPR011989">
    <property type="entry name" value="ARM-like"/>
</dbReference>
<name>A0A7M5X6A7_9CNID</name>